<dbReference type="HAMAP" id="MF_00800">
    <property type="entry name" value="UPF0340"/>
    <property type="match status" value="1"/>
</dbReference>
<dbReference type="SUPFAM" id="SSF110710">
    <property type="entry name" value="TTHA0583/YokD-like"/>
    <property type="match status" value="1"/>
</dbReference>
<dbReference type="PIRSF" id="PIRSF007510">
    <property type="entry name" value="UCP007510"/>
    <property type="match status" value="1"/>
</dbReference>
<dbReference type="InterPro" id="IPR028345">
    <property type="entry name" value="Antibiotic_NAT-like"/>
</dbReference>
<dbReference type="AlphaFoldDB" id="A0A2C6WLZ3"/>
<reference evidence="4" key="2">
    <citation type="submission" date="2017-10" db="EMBL/GenBank/DDBJ databases">
        <title>Staphylococcus edaphicus sp. nov., isolated in Antarctica, harbouring mecC gene and genomic islands essential in adaptation to extreme environment.</title>
        <authorList>
            <person name="Pantucek R."/>
            <person name="Sedlacek I."/>
            <person name="Indrakova A."/>
            <person name="Vrbovska V."/>
            <person name="Maslanova I."/>
            <person name="Kovarovic V."/>
            <person name="Svec P."/>
            <person name="Kralova S."/>
            <person name="Kristofova L."/>
            <person name="Keklakova J."/>
            <person name="Petras P."/>
            <person name="Doskar J."/>
        </authorList>
    </citation>
    <scope>NUCLEOTIDE SEQUENCE [LARGE SCALE GENOMIC DNA]</scope>
    <source>
        <strain evidence="4">CCM 5085</strain>
    </source>
</reference>
<dbReference type="Gene3D" id="3.40.50.10360">
    <property type="entry name" value="Hypothetical protein TT1679"/>
    <property type="match status" value="1"/>
</dbReference>
<reference evidence="3" key="4">
    <citation type="submission" date="2022-03" db="EMBL/GenBank/DDBJ databases">
        <title>Complete Genome Sequence of Staphylococcus edaphicus strain CCM 8731.</title>
        <authorList>
            <person name="Rimmer C.O."/>
            <person name="Thomas J.C."/>
        </authorList>
    </citation>
    <scope>NUCLEOTIDE SEQUENCE</scope>
    <source>
        <strain evidence="3">CCM 8731</strain>
    </source>
</reference>
<dbReference type="Proteomes" id="UP000223828">
    <property type="component" value="Unassembled WGS sequence"/>
</dbReference>
<dbReference type="Proteomes" id="UP001056588">
    <property type="component" value="Chromosome"/>
</dbReference>
<keyword evidence="5" id="KW-1185">Reference proteome</keyword>
<protein>
    <recommendedName>
        <fullName evidence="1">UPF0340 protein BTJ66_10180</fullName>
    </recommendedName>
</protein>
<dbReference type="OrthoDB" id="9803187at2"/>
<evidence type="ECO:0000313" key="2">
    <source>
        <dbReference type="EMBL" id="PHK49105.1"/>
    </source>
</evidence>
<reference evidence="2" key="1">
    <citation type="journal article" date="2017" name="Appl. Environ. Microbiol.">
        <title>Staphylococcus edaphicus sp. nov., isolated in Antarctica, harbours mecC gene and genomic islands with suspected role in adaptation to extreme environment.</title>
        <authorList>
            <person name="Pantucek R."/>
            <person name="Sedlacek I."/>
            <person name="Indrakova A."/>
            <person name="Vrbovska V."/>
            <person name="Maslanova I."/>
            <person name="Kovarovic V."/>
            <person name="Svec P."/>
            <person name="Kralova S."/>
            <person name="Kristofova L."/>
            <person name="Keklakova J."/>
            <person name="Petras P."/>
            <person name="Doskar J."/>
        </authorList>
    </citation>
    <scope>NUCLEOTIDE SEQUENCE</scope>
    <source>
        <strain evidence="2">CCM 8730</strain>
    </source>
</reference>
<dbReference type="Pfam" id="PF04260">
    <property type="entry name" value="DUF436"/>
    <property type="match status" value="1"/>
</dbReference>
<reference evidence="2" key="3">
    <citation type="submission" date="2017-10" db="EMBL/GenBank/DDBJ databases">
        <authorList>
            <person name="Vrbovska V."/>
            <person name="Kovarovic V."/>
            <person name="Indrakova A."/>
        </authorList>
    </citation>
    <scope>NUCLEOTIDE SEQUENCE</scope>
    <source>
        <strain evidence="2">CCM 8730</strain>
    </source>
</reference>
<comment type="similarity">
    <text evidence="1">Belongs to the UPF0340 family.</text>
</comment>
<dbReference type="InterPro" id="IPR006340">
    <property type="entry name" value="DUF436"/>
</dbReference>
<evidence type="ECO:0000313" key="3">
    <source>
        <dbReference type="EMBL" id="UQW82294.1"/>
    </source>
</evidence>
<dbReference type="EMBL" id="CP093217">
    <property type="protein sequence ID" value="UQW82294.1"/>
    <property type="molecule type" value="Genomic_DNA"/>
</dbReference>
<dbReference type="RefSeq" id="WP_099090852.1">
    <property type="nucleotide sequence ID" value="NZ_CP093217.1"/>
</dbReference>
<evidence type="ECO:0000256" key="1">
    <source>
        <dbReference type="HAMAP-Rule" id="MF_00800"/>
    </source>
</evidence>
<dbReference type="EMBL" id="MRZN01000017">
    <property type="protein sequence ID" value="PHK49105.1"/>
    <property type="molecule type" value="Genomic_DNA"/>
</dbReference>
<name>A0A2C6WLZ3_9STAP</name>
<dbReference type="NCBIfam" id="TIGR01440">
    <property type="entry name" value="TIGR01440 family protein"/>
    <property type="match status" value="1"/>
</dbReference>
<gene>
    <name evidence="2" type="ORF">BTJ66_10180</name>
    <name evidence="3" type="ORF">MNY58_04125</name>
</gene>
<evidence type="ECO:0000313" key="5">
    <source>
        <dbReference type="Proteomes" id="UP001056588"/>
    </source>
</evidence>
<sequence>MEDLKLLLEELKSRSFFNTNELCVIGCSTSEVIGERIGSVGSMEVAKEIFDSLKEIEYETGVSFVYQGCEHINRAVTIEKSQFDPLTMEEVTVVPDVHAGGSLATYAYQHMDEPIVVEHISVPKGIDIGQTLIGMHINHVAIPERTSVKQIGEAIVTIASSRPKKIGGERAKYN</sequence>
<evidence type="ECO:0000313" key="4">
    <source>
        <dbReference type="Proteomes" id="UP000223828"/>
    </source>
</evidence>
<accession>A0A2C6WLZ3</accession>
<proteinExistence type="inferred from homology"/>
<organism evidence="2 4">
    <name type="scientific">Staphylococcus edaphicus</name>
    <dbReference type="NCBI Taxonomy" id="1955013"/>
    <lineage>
        <taxon>Bacteria</taxon>
        <taxon>Bacillati</taxon>
        <taxon>Bacillota</taxon>
        <taxon>Bacilli</taxon>
        <taxon>Bacillales</taxon>
        <taxon>Staphylococcaceae</taxon>
        <taxon>Staphylococcus</taxon>
    </lineage>
</organism>